<accession>A0A0D2KBB4</accession>
<dbReference type="GO" id="GO:0016020">
    <property type="term" value="C:membrane"/>
    <property type="evidence" value="ECO:0007669"/>
    <property type="project" value="TreeGrafter"/>
</dbReference>
<evidence type="ECO:0000259" key="3">
    <source>
        <dbReference type="Pfam" id="PF00501"/>
    </source>
</evidence>
<dbReference type="RefSeq" id="XP_013892268.1">
    <property type="nucleotide sequence ID" value="XM_014036814.1"/>
</dbReference>
<evidence type="ECO:0000256" key="2">
    <source>
        <dbReference type="ARBA" id="ARBA00022840"/>
    </source>
</evidence>
<dbReference type="KEGG" id="mng:MNEG_14715"/>
<dbReference type="GO" id="GO:0005524">
    <property type="term" value="F:ATP binding"/>
    <property type="evidence" value="ECO:0007669"/>
    <property type="project" value="UniProtKB-KW"/>
</dbReference>
<evidence type="ECO:0000313" key="4">
    <source>
        <dbReference type="EMBL" id="KIY93248.1"/>
    </source>
</evidence>
<dbReference type="GO" id="GO:0004467">
    <property type="term" value="F:long-chain fatty acid-CoA ligase activity"/>
    <property type="evidence" value="ECO:0007669"/>
    <property type="project" value="TreeGrafter"/>
</dbReference>
<dbReference type="Pfam" id="PF00501">
    <property type="entry name" value="AMP-binding"/>
    <property type="match status" value="1"/>
</dbReference>
<name>A0A0D2KBB4_9CHLO</name>
<dbReference type="Gene3D" id="3.40.50.12780">
    <property type="entry name" value="N-terminal domain of ligase-like"/>
    <property type="match status" value="1"/>
</dbReference>
<dbReference type="InterPro" id="IPR000873">
    <property type="entry name" value="AMP-dep_synth/lig_dom"/>
</dbReference>
<dbReference type="AlphaFoldDB" id="A0A0D2KBB4"/>
<evidence type="ECO:0000313" key="5">
    <source>
        <dbReference type="Proteomes" id="UP000054498"/>
    </source>
</evidence>
<keyword evidence="5" id="KW-1185">Reference proteome</keyword>
<feature type="domain" description="AMP-dependent synthetase/ligase" evidence="3">
    <location>
        <begin position="50"/>
        <end position="151"/>
    </location>
</feature>
<organism evidence="4 5">
    <name type="scientific">Monoraphidium neglectum</name>
    <dbReference type="NCBI Taxonomy" id="145388"/>
    <lineage>
        <taxon>Eukaryota</taxon>
        <taxon>Viridiplantae</taxon>
        <taxon>Chlorophyta</taxon>
        <taxon>core chlorophytes</taxon>
        <taxon>Chlorophyceae</taxon>
        <taxon>CS clade</taxon>
        <taxon>Sphaeropleales</taxon>
        <taxon>Selenastraceae</taxon>
        <taxon>Monoraphidium</taxon>
    </lineage>
</organism>
<keyword evidence="2" id="KW-0067">ATP-binding</keyword>
<dbReference type="PANTHER" id="PTHR43272">
    <property type="entry name" value="LONG-CHAIN-FATTY-ACID--COA LIGASE"/>
    <property type="match status" value="1"/>
</dbReference>
<keyword evidence="1" id="KW-0547">Nucleotide-binding</keyword>
<dbReference type="Proteomes" id="UP000054498">
    <property type="component" value="Unassembled WGS sequence"/>
</dbReference>
<protein>
    <recommendedName>
        <fullName evidence="3">AMP-dependent synthetase/ligase domain-containing protein</fullName>
    </recommendedName>
</protein>
<gene>
    <name evidence="4" type="ORF">MNEG_14715</name>
</gene>
<dbReference type="OrthoDB" id="1700726at2759"/>
<sequence length="247" mass="27276">MGAMRDGSPIARALFEKAYASKKAALEAGDLSGGRWAPLWDRLVFSKIRAKLGGQVKYLTSGASPISAEVMQFLRICFCCAVLEGYGMTETSCTISITRQDDPTIGHVGAPLPCCEVKLADIPEMNYTRSDKPYPRGEVCVRGPTIFKGYYKDDAQTRDVVDAQGWLHTGDVGMWLPGGRLKIIDRKKNIFKLAQGEYVAPEKIENVYARSPFVLQSFVYGDSLRAQLVAVVVPDPEHLLPWARDRG</sequence>
<dbReference type="STRING" id="145388.A0A0D2KBB4"/>
<dbReference type="EMBL" id="KK104925">
    <property type="protein sequence ID" value="KIY93248.1"/>
    <property type="molecule type" value="Genomic_DNA"/>
</dbReference>
<proteinExistence type="predicted"/>
<dbReference type="PANTHER" id="PTHR43272:SF33">
    <property type="entry name" value="AMP-BINDING DOMAIN-CONTAINING PROTEIN-RELATED"/>
    <property type="match status" value="1"/>
</dbReference>
<evidence type="ECO:0000256" key="1">
    <source>
        <dbReference type="ARBA" id="ARBA00022741"/>
    </source>
</evidence>
<reference evidence="4 5" key="1">
    <citation type="journal article" date="2013" name="BMC Genomics">
        <title>Reconstruction of the lipid metabolism for the microalga Monoraphidium neglectum from its genome sequence reveals characteristics suitable for biofuel production.</title>
        <authorList>
            <person name="Bogen C."/>
            <person name="Al-Dilaimi A."/>
            <person name="Albersmeier A."/>
            <person name="Wichmann J."/>
            <person name="Grundmann M."/>
            <person name="Rupp O."/>
            <person name="Lauersen K.J."/>
            <person name="Blifernez-Klassen O."/>
            <person name="Kalinowski J."/>
            <person name="Goesmann A."/>
            <person name="Mussgnug J.H."/>
            <person name="Kruse O."/>
        </authorList>
    </citation>
    <scope>NUCLEOTIDE SEQUENCE [LARGE SCALE GENOMIC DNA]</scope>
    <source>
        <strain evidence="4 5">SAG 48.87</strain>
    </source>
</reference>
<dbReference type="SUPFAM" id="SSF56801">
    <property type="entry name" value="Acetyl-CoA synthetase-like"/>
    <property type="match status" value="1"/>
</dbReference>
<dbReference type="InterPro" id="IPR042099">
    <property type="entry name" value="ANL_N_sf"/>
</dbReference>
<dbReference type="GeneID" id="25732304"/>
<dbReference type="GO" id="GO:0005783">
    <property type="term" value="C:endoplasmic reticulum"/>
    <property type="evidence" value="ECO:0007669"/>
    <property type="project" value="TreeGrafter"/>
</dbReference>